<sequence>PRRVRSLRGGDVPVGEGPVVYWMSRDQRAMDNWALCHALAVAREHRRPLHVVFALVPEFANAGARQYCFMLRGLRELESRLRDLGIPFHLAQGPDPGVSVPAAAERLGCSMLVTDFSPLRIGRAWRDSVTTLLCPVDVPVAEVDAHNVVPAWVASEKQEYAARTIRKKINGRLTDFLTDFPTVEDVREAATEAAAGAEKHPVRSAGSIDWDGLIDAARAGAGGAVPEVLSPSPPRSRAPGETAALAALFGTSASFLPNRLALYGSRNDPNVPEALSGLSPYLHFGQLSAQRCAVEATKHRAKHPEAVDSFLEELIVRRELADNFCLHNPHYDSIAGAPGWARESLALHASDAREFAYTLEELEHSRTHDELWNAAQKELTHLGTMHGFLRMYWAKKILEWTGEGPEEALRRAIYLNDRYQLDGRDPNGYVGCMWAICGVHDQGWKERDVFGKVRYMNYAGCKRKFKIAEYVERVEREV</sequence>
<dbReference type="InterPro" id="IPR006050">
    <property type="entry name" value="DNA_photolyase_N"/>
</dbReference>
<evidence type="ECO:0000256" key="12">
    <source>
        <dbReference type="ARBA" id="ARBA00033999"/>
    </source>
</evidence>
<protein>
    <recommendedName>
        <fullName evidence="4">Deoxyribodipyrimidine photo-lyase</fullName>
        <ecNumber evidence="3">4.1.99.3</ecNumber>
    </recommendedName>
    <alternativeName>
        <fullName evidence="11">DNA photolyase</fullName>
    </alternativeName>
</protein>
<evidence type="ECO:0000256" key="7">
    <source>
        <dbReference type="ARBA" id="ARBA00022827"/>
    </source>
</evidence>
<dbReference type="RefSeq" id="XP_002502908.1">
    <property type="nucleotide sequence ID" value="XM_002502862.1"/>
</dbReference>
<keyword evidence="6" id="KW-0227">DNA damage</keyword>
<feature type="non-terminal residue" evidence="14">
    <location>
        <position position="1"/>
    </location>
</feature>
<dbReference type="OrthoDB" id="494480at2759"/>
<evidence type="ECO:0000313" key="15">
    <source>
        <dbReference type="Proteomes" id="UP000002009"/>
    </source>
</evidence>
<dbReference type="InterPro" id="IPR052219">
    <property type="entry name" value="Photolyase_Class-2"/>
</dbReference>
<dbReference type="PROSITE" id="PS51645">
    <property type="entry name" value="PHR_CRY_ALPHA_BETA"/>
    <property type="match status" value="1"/>
</dbReference>
<dbReference type="PANTHER" id="PTHR10211">
    <property type="entry name" value="DEOXYRIBODIPYRIMIDINE PHOTOLYASE"/>
    <property type="match status" value="1"/>
</dbReference>
<keyword evidence="9" id="KW-0234">DNA repair</keyword>
<keyword evidence="15" id="KW-1185">Reference proteome</keyword>
<comment type="cofactor">
    <cofactor evidence="1">
        <name>FAD</name>
        <dbReference type="ChEBI" id="CHEBI:57692"/>
    </cofactor>
</comment>
<dbReference type="eggNOG" id="KOG0133">
    <property type="taxonomic scope" value="Eukaryota"/>
</dbReference>
<dbReference type="InterPro" id="IPR014729">
    <property type="entry name" value="Rossmann-like_a/b/a_fold"/>
</dbReference>
<evidence type="ECO:0000256" key="10">
    <source>
        <dbReference type="ARBA" id="ARBA00023239"/>
    </source>
</evidence>
<dbReference type="InterPro" id="IPR008148">
    <property type="entry name" value="DNA_photolyase_2"/>
</dbReference>
<dbReference type="Pfam" id="PF00875">
    <property type="entry name" value="DNA_photolyase"/>
    <property type="match status" value="1"/>
</dbReference>
<gene>
    <name evidence="14" type="ORF">MICPUN_67761</name>
</gene>
<reference evidence="14 15" key="1">
    <citation type="journal article" date="2009" name="Science">
        <title>Green evolution and dynamic adaptations revealed by genomes of the marine picoeukaryotes Micromonas.</title>
        <authorList>
            <person name="Worden A.Z."/>
            <person name="Lee J.H."/>
            <person name="Mock T."/>
            <person name="Rouze P."/>
            <person name="Simmons M.P."/>
            <person name="Aerts A.L."/>
            <person name="Allen A.E."/>
            <person name="Cuvelier M.L."/>
            <person name="Derelle E."/>
            <person name="Everett M.V."/>
            <person name="Foulon E."/>
            <person name="Grimwood J."/>
            <person name="Gundlach H."/>
            <person name="Henrissat B."/>
            <person name="Napoli C."/>
            <person name="McDonald S.M."/>
            <person name="Parker M.S."/>
            <person name="Rombauts S."/>
            <person name="Salamov A."/>
            <person name="Von Dassow P."/>
            <person name="Badger J.H."/>
            <person name="Coutinho P.M."/>
            <person name="Demir E."/>
            <person name="Dubchak I."/>
            <person name="Gentemann C."/>
            <person name="Eikrem W."/>
            <person name="Gready J.E."/>
            <person name="John U."/>
            <person name="Lanier W."/>
            <person name="Lindquist E.A."/>
            <person name="Lucas S."/>
            <person name="Mayer K.F."/>
            <person name="Moreau H."/>
            <person name="Not F."/>
            <person name="Otillar R."/>
            <person name="Panaud O."/>
            <person name="Pangilinan J."/>
            <person name="Paulsen I."/>
            <person name="Piegu B."/>
            <person name="Poliakov A."/>
            <person name="Robbens S."/>
            <person name="Schmutz J."/>
            <person name="Toulza E."/>
            <person name="Wyss T."/>
            <person name="Zelensky A."/>
            <person name="Zhou K."/>
            <person name="Armbrust E.V."/>
            <person name="Bhattacharya D."/>
            <person name="Goodenough U.W."/>
            <person name="Van de Peer Y."/>
            <person name="Grigoriev I.V."/>
        </authorList>
    </citation>
    <scope>NUCLEOTIDE SEQUENCE [LARGE SCALE GENOMIC DNA]</scope>
    <source>
        <strain evidence="15">RCC299 / NOUM17</strain>
    </source>
</reference>
<dbReference type="EC" id="4.1.99.3" evidence="3"/>
<keyword evidence="10 14" id="KW-0456">Lyase</keyword>
<evidence type="ECO:0000256" key="1">
    <source>
        <dbReference type="ARBA" id="ARBA00001974"/>
    </source>
</evidence>
<feature type="domain" description="Photolyase/cryptochrome alpha/beta" evidence="13">
    <location>
        <begin position="17"/>
        <end position="151"/>
    </location>
</feature>
<dbReference type="GO" id="GO:0003677">
    <property type="term" value="F:DNA binding"/>
    <property type="evidence" value="ECO:0007669"/>
    <property type="project" value="UniProtKB-KW"/>
</dbReference>
<proteinExistence type="inferred from homology"/>
<keyword evidence="7" id="KW-0274">FAD</keyword>
<dbReference type="Gene3D" id="1.25.40.80">
    <property type="match status" value="1"/>
</dbReference>
<dbReference type="SUPFAM" id="SSF52425">
    <property type="entry name" value="Cryptochrome/photolyase, N-terminal domain"/>
    <property type="match status" value="1"/>
</dbReference>
<comment type="similarity">
    <text evidence="2">Belongs to the DNA photolyase class-2 family.</text>
</comment>
<dbReference type="EMBL" id="CP001327">
    <property type="protein sequence ID" value="ACO64166.1"/>
    <property type="molecule type" value="Genomic_DNA"/>
</dbReference>
<dbReference type="InterPro" id="IPR036155">
    <property type="entry name" value="Crypto/Photolyase_N_sf"/>
</dbReference>
<dbReference type="SUPFAM" id="SSF48173">
    <property type="entry name" value="Cryptochrome/photolyase FAD-binding domain"/>
    <property type="match status" value="1"/>
</dbReference>
<dbReference type="GO" id="GO:0000719">
    <property type="term" value="P:photoreactive repair"/>
    <property type="evidence" value="ECO:0007669"/>
    <property type="project" value="TreeGrafter"/>
</dbReference>
<dbReference type="PANTHER" id="PTHR10211:SF0">
    <property type="entry name" value="DEOXYRIBODIPYRIMIDINE PHOTO-LYASE"/>
    <property type="match status" value="1"/>
</dbReference>
<feature type="non-terminal residue" evidence="14">
    <location>
        <position position="478"/>
    </location>
</feature>
<evidence type="ECO:0000256" key="2">
    <source>
        <dbReference type="ARBA" id="ARBA00006409"/>
    </source>
</evidence>
<dbReference type="OMA" id="GMHDRAH"/>
<keyword evidence="5" id="KW-0285">Flavoprotein</keyword>
<evidence type="ECO:0000313" key="14">
    <source>
        <dbReference type="EMBL" id="ACO64166.1"/>
    </source>
</evidence>
<dbReference type="InterPro" id="IPR032673">
    <property type="entry name" value="DNA_photolyase_2_CS"/>
</dbReference>
<dbReference type="GO" id="GO:0003904">
    <property type="term" value="F:deoxyribodipyrimidine photo-lyase activity"/>
    <property type="evidence" value="ECO:0007669"/>
    <property type="project" value="UniProtKB-EC"/>
</dbReference>
<dbReference type="InterPro" id="IPR036134">
    <property type="entry name" value="Crypto/Photolyase_FAD-like_sf"/>
</dbReference>
<dbReference type="PROSITE" id="PS01083">
    <property type="entry name" value="DNA_PHOTOLYASES_2_1"/>
    <property type="match status" value="1"/>
</dbReference>
<dbReference type="InParanoid" id="C1E8K0"/>
<dbReference type="FunFam" id="3.40.50.620:FF:000110">
    <property type="entry name" value="Deoxyribodipyrimidine photolyase"/>
    <property type="match status" value="1"/>
</dbReference>
<dbReference type="STRING" id="296587.C1E8K0"/>
<dbReference type="FunFam" id="1.10.579.10:FF:000002">
    <property type="entry name" value="Deoxyribodipyrimidine photolyase"/>
    <property type="match status" value="1"/>
</dbReference>
<evidence type="ECO:0000259" key="13">
    <source>
        <dbReference type="PROSITE" id="PS51645"/>
    </source>
</evidence>
<evidence type="ECO:0000256" key="4">
    <source>
        <dbReference type="ARBA" id="ARBA00014046"/>
    </source>
</evidence>
<organism evidence="14 15">
    <name type="scientific">Micromonas commoda (strain RCC299 / NOUM17 / CCMP2709)</name>
    <name type="common">Picoplanktonic green alga</name>
    <dbReference type="NCBI Taxonomy" id="296587"/>
    <lineage>
        <taxon>Eukaryota</taxon>
        <taxon>Viridiplantae</taxon>
        <taxon>Chlorophyta</taxon>
        <taxon>Mamiellophyceae</taxon>
        <taxon>Mamiellales</taxon>
        <taxon>Mamiellaceae</taxon>
        <taxon>Micromonas</taxon>
    </lineage>
</organism>
<dbReference type="KEGG" id="mis:MICPUN_67761"/>
<accession>C1E8K0</accession>
<dbReference type="NCBIfam" id="TIGR00591">
    <property type="entry name" value="phr2"/>
    <property type="match status" value="1"/>
</dbReference>
<evidence type="ECO:0000256" key="11">
    <source>
        <dbReference type="ARBA" id="ARBA00031671"/>
    </source>
</evidence>
<comment type="catalytic activity">
    <reaction evidence="12">
        <text>cyclobutadipyrimidine (in DNA) = 2 pyrimidine residues (in DNA).</text>
        <dbReference type="EC" id="4.1.99.3"/>
    </reaction>
</comment>
<keyword evidence="8" id="KW-0238">DNA-binding</keyword>
<evidence type="ECO:0000256" key="9">
    <source>
        <dbReference type="ARBA" id="ARBA00023204"/>
    </source>
</evidence>
<evidence type="ECO:0000256" key="3">
    <source>
        <dbReference type="ARBA" id="ARBA00013149"/>
    </source>
</evidence>
<evidence type="ECO:0000256" key="8">
    <source>
        <dbReference type="ARBA" id="ARBA00023125"/>
    </source>
</evidence>
<dbReference type="GeneID" id="8244196"/>
<dbReference type="PROSITE" id="PS01084">
    <property type="entry name" value="DNA_PHOTOLYASES_2_2"/>
    <property type="match status" value="1"/>
</dbReference>
<dbReference type="AlphaFoldDB" id="C1E8K0"/>
<dbReference type="Gene3D" id="1.10.579.10">
    <property type="entry name" value="DNA Cyclobutane Dipyrimidine Photolyase, subunit A, domain 3"/>
    <property type="match status" value="1"/>
</dbReference>
<dbReference type="Gene3D" id="3.40.50.620">
    <property type="entry name" value="HUPs"/>
    <property type="match status" value="1"/>
</dbReference>
<name>C1E8K0_MICCC</name>
<evidence type="ECO:0000256" key="6">
    <source>
        <dbReference type="ARBA" id="ARBA00022763"/>
    </source>
</evidence>
<evidence type="ECO:0000256" key="5">
    <source>
        <dbReference type="ARBA" id="ARBA00022630"/>
    </source>
</evidence>
<dbReference type="Proteomes" id="UP000002009">
    <property type="component" value="Chromosome 6"/>
</dbReference>